<evidence type="ECO:0000256" key="2">
    <source>
        <dbReference type="ARBA" id="ARBA00022692"/>
    </source>
</evidence>
<protein>
    <recommendedName>
        <fullName evidence="8">MAPEG family protein</fullName>
    </recommendedName>
</protein>
<dbReference type="Gene3D" id="1.20.120.550">
    <property type="entry name" value="Membrane associated eicosanoid/glutathione metabolism-like domain"/>
    <property type="match status" value="1"/>
</dbReference>
<evidence type="ECO:0000313" key="6">
    <source>
        <dbReference type="EMBL" id="GLS16310.1"/>
    </source>
</evidence>
<keyword evidence="2 5" id="KW-0812">Transmembrane</keyword>
<evidence type="ECO:0008006" key="8">
    <source>
        <dbReference type="Google" id="ProtNLM"/>
    </source>
</evidence>
<dbReference type="EMBL" id="BSPB01000052">
    <property type="protein sequence ID" value="GLS16310.1"/>
    <property type="molecule type" value="Genomic_DNA"/>
</dbReference>
<keyword evidence="7" id="KW-1185">Reference proteome</keyword>
<comment type="subcellular location">
    <subcellularLocation>
        <location evidence="1">Membrane</location>
    </subcellularLocation>
</comment>
<evidence type="ECO:0000256" key="3">
    <source>
        <dbReference type="ARBA" id="ARBA00022989"/>
    </source>
</evidence>
<name>A0ABQ6C8E1_9BURK</name>
<evidence type="ECO:0000256" key="5">
    <source>
        <dbReference type="SAM" id="Phobius"/>
    </source>
</evidence>
<accession>A0ABQ6C8E1</accession>
<comment type="caution">
    <text evidence="6">The sequence shown here is derived from an EMBL/GenBank/DDBJ whole genome shotgun (WGS) entry which is preliminary data.</text>
</comment>
<dbReference type="InterPro" id="IPR001129">
    <property type="entry name" value="Membr-assoc_MAPEG"/>
</dbReference>
<evidence type="ECO:0000256" key="4">
    <source>
        <dbReference type="ARBA" id="ARBA00023136"/>
    </source>
</evidence>
<dbReference type="Proteomes" id="UP001156903">
    <property type="component" value="Unassembled WGS sequence"/>
</dbReference>
<dbReference type="RefSeq" id="WP_284309057.1">
    <property type="nucleotide sequence ID" value="NZ_BSPB01000052.1"/>
</dbReference>
<gene>
    <name evidence="6" type="ORF">GCM10007935_37500</name>
</gene>
<feature type="transmembrane region" description="Helical" evidence="5">
    <location>
        <begin position="114"/>
        <end position="135"/>
    </location>
</feature>
<keyword evidence="4 5" id="KW-0472">Membrane</keyword>
<sequence>MTMRDTAVLVPVFVLAGWTVVVLLLVAVRRLTAGLPPSVYTQGEAPNVPPAVCLPNRNYMNLLELPVLFYVACLIAFVAVPVAPLVVPLAWAYVALRIVHSLIHITYNHVMHRFAAFVLSNGALVALWGAVGMGVF</sequence>
<feature type="transmembrane region" description="Helical" evidence="5">
    <location>
        <begin position="67"/>
        <end position="94"/>
    </location>
</feature>
<dbReference type="Pfam" id="PF01124">
    <property type="entry name" value="MAPEG"/>
    <property type="match status" value="1"/>
</dbReference>
<evidence type="ECO:0000313" key="7">
    <source>
        <dbReference type="Proteomes" id="UP001156903"/>
    </source>
</evidence>
<evidence type="ECO:0000256" key="1">
    <source>
        <dbReference type="ARBA" id="ARBA00004370"/>
    </source>
</evidence>
<proteinExistence type="predicted"/>
<organism evidence="6 7">
    <name type="scientific">Hydrogenophaga electricum</name>
    <dbReference type="NCBI Taxonomy" id="1230953"/>
    <lineage>
        <taxon>Bacteria</taxon>
        <taxon>Pseudomonadati</taxon>
        <taxon>Pseudomonadota</taxon>
        <taxon>Betaproteobacteria</taxon>
        <taxon>Burkholderiales</taxon>
        <taxon>Comamonadaceae</taxon>
        <taxon>Hydrogenophaga</taxon>
    </lineage>
</organism>
<dbReference type="SUPFAM" id="SSF161084">
    <property type="entry name" value="MAPEG domain-like"/>
    <property type="match status" value="1"/>
</dbReference>
<keyword evidence="3 5" id="KW-1133">Transmembrane helix</keyword>
<feature type="transmembrane region" description="Helical" evidence="5">
    <location>
        <begin position="7"/>
        <end position="28"/>
    </location>
</feature>
<reference evidence="7" key="1">
    <citation type="journal article" date="2019" name="Int. J. Syst. Evol. Microbiol.">
        <title>The Global Catalogue of Microorganisms (GCM) 10K type strain sequencing project: providing services to taxonomists for standard genome sequencing and annotation.</title>
        <authorList>
            <consortium name="The Broad Institute Genomics Platform"/>
            <consortium name="The Broad Institute Genome Sequencing Center for Infectious Disease"/>
            <person name="Wu L."/>
            <person name="Ma J."/>
        </authorList>
    </citation>
    <scope>NUCLEOTIDE SEQUENCE [LARGE SCALE GENOMIC DNA]</scope>
    <source>
        <strain evidence="7">NBRC 109341</strain>
    </source>
</reference>
<dbReference type="InterPro" id="IPR023352">
    <property type="entry name" value="MAPEG-like_dom_sf"/>
</dbReference>